<accession>A0AAF0PP65</accession>
<dbReference type="AlphaFoldDB" id="A0AAF0PP65"/>
<sequence length="21" mass="2484">MQCLIAQSYRTSRMLKAKAKR</sequence>
<protein>
    <submittedName>
        <fullName evidence="1">Uncharacterized protein</fullName>
    </submittedName>
</protein>
<evidence type="ECO:0000313" key="1">
    <source>
        <dbReference type="EMBL" id="WMV08388.1"/>
    </source>
</evidence>
<dbReference type="Proteomes" id="UP001234989">
    <property type="component" value="Chromosome 1"/>
</dbReference>
<gene>
    <name evidence="1" type="ORF">MTR67_001773</name>
</gene>
<name>A0AAF0PP65_SOLVR</name>
<evidence type="ECO:0000313" key="2">
    <source>
        <dbReference type="Proteomes" id="UP001234989"/>
    </source>
</evidence>
<keyword evidence="2" id="KW-1185">Reference proteome</keyword>
<dbReference type="EMBL" id="CP133612">
    <property type="protein sequence ID" value="WMV08388.1"/>
    <property type="molecule type" value="Genomic_DNA"/>
</dbReference>
<organism evidence="1 2">
    <name type="scientific">Solanum verrucosum</name>
    <dbReference type="NCBI Taxonomy" id="315347"/>
    <lineage>
        <taxon>Eukaryota</taxon>
        <taxon>Viridiplantae</taxon>
        <taxon>Streptophyta</taxon>
        <taxon>Embryophyta</taxon>
        <taxon>Tracheophyta</taxon>
        <taxon>Spermatophyta</taxon>
        <taxon>Magnoliopsida</taxon>
        <taxon>eudicotyledons</taxon>
        <taxon>Gunneridae</taxon>
        <taxon>Pentapetalae</taxon>
        <taxon>asterids</taxon>
        <taxon>lamiids</taxon>
        <taxon>Solanales</taxon>
        <taxon>Solanaceae</taxon>
        <taxon>Solanoideae</taxon>
        <taxon>Solaneae</taxon>
        <taxon>Solanum</taxon>
    </lineage>
</organism>
<reference evidence="1" key="1">
    <citation type="submission" date="2023-08" db="EMBL/GenBank/DDBJ databases">
        <title>A de novo genome assembly of Solanum verrucosum Schlechtendal, a Mexican diploid species geographically isolated from the other diploid A-genome species in potato relatives.</title>
        <authorList>
            <person name="Hosaka K."/>
        </authorList>
    </citation>
    <scope>NUCLEOTIDE SEQUENCE</scope>
    <source>
        <tissue evidence="1">Young leaves</tissue>
    </source>
</reference>
<proteinExistence type="predicted"/>